<evidence type="ECO:0000256" key="5">
    <source>
        <dbReference type="ARBA" id="ARBA00022801"/>
    </source>
</evidence>
<evidence type="ECO:0000313" key="12">
    <source>
        <dbReference type="Proteomes" id="UP000662747"/>
    </source>
</evidence>
<keyword evidence="6 9" id="KW-0133">Cell shape</keyword>
<dbReference type="PANTHER" id="PTHR30582">
    <property type="entry name" value="L,D-TRANSPEPTIDASE"/>
    <property type="match status" value="1"/>
</dbReference>
<feature type="active site" description="Nucleophile" evidence="9">
    <location>
        <position position="134"/>
    </location>
</feature>
<comment type="pathway">
    <text evidence="1 9">Cell wall biogenesis; peptidoglycan biosynthesis.</text>
</comment>
<evidence type="ECO:0000256" key="6">
    <source>
        <dbReference type="ARBA" id="ARBA00022960"/>
    </source>
</evidence>
<feature type="active site" description="Proton donor/acceptor" evidence="9">
    <location>
        <position position="118"/>
    </location>
</feature>
<accession>A0ABX7NVU9</accession>
<evidence type="ECO:0000256" key="1">
    <source>
        <dbReference type="ARBA" id="ARBA00004752"/>
    </source>
</evidence>
<evidence type="ECO:0000256" key="7">
    <source>
        <dbReference type="ARBA" id="ARBA00022984"/>
    </source>
</evidence>
<keyword evidence="7 9" id="KW-0573">Peptidoglycan synthesis</keyword>
<dbReference type="PANTHER" id="PTHR30582:SF24">
    <property type="entry name" value="L,D-TRANSPEPTIDASE ERFK_SRFK-RELATED"/>
    <property type="match status" value="1"/>
</dbReference>
<keyword evidence="4" id="KW-0808">Transferase</keyword>
<gene>
    <name evidence="11" type="ORF">JY651_49635</name>
</gene>
<dbReference type="InterPro" id="IPR005490">
    <property type="entry name" value="LD_TPept_cat_dom"/>
</dbReference>
<reference evidence="11 12" key="1">
    <citation type="submission" date="2021-02" db="EMBL/GenBank/DDBJ databases">
        <title>De Novo genome assembly of isolated myxobacteria.</title>
        <authorList>
            <person name="Stevens D.C."/>
        </authorList>
    </citation>
    <scope>NUCLEOTIDE SEQUENCE [LARGE SCALE GENOMIC DNA]</scope>
    <source>
        <strain evidence="12">SCPEA02</strain>
    </source>
</reference>
<dbReference type="PROSITE" id="PS52029">
    <property type="entry name" value="LD_TPASE"/>
    <property type="match status" value="1"/>
</dbReference>
<evidence type="ECO:0000313" key="11">
    <source>
        <dbReference type="EMBL" id="QSQ23066.1"/>
    </source>
</evidence>
<evidence type="ECO:0000256" key="8">
    <source>
        <dbReference type="ARBA" id="ARBA00023316"/>
    </source>
</evidence>
<keyword evidence="3" id="KW-0328">Glycosyltransferase</keyword>
<proteinExistence type="inferred from homology"/>
<sequence>MHIDIDISHQRLQLRDGAGAVRMDVPISSGVKGVGEVKGSGCTPRGLHVIRAKVGAGVPERGVFVSRRFTGEVYGPDLARYYPQRDWVLTRILWLSGLEPGRNRLGPVDTFRRLIYLHGCPDELPMGTPLSHGCIRLRNADILALFEQVPVGTQVHIRD</sequence>
<dbReference type="RefSeq" id="WP_206724642.1">
    <property type="nucleotide sequence ID" value="NZ_CP071090.1"/>
</dbReference>
<comment type="similarity">
    <text evidence="2">Belongs to the YkuD family.</text>
</comment>
<evidence type="ECO:0000256" key="2">
    <source>
        <dbReference type="ARBA" id="ARBA00005992"/>
    </source>
</evidence>
<keyword evidence="8 9" id="KW-0961">Cell wall biogenesis/degradation</keyword>
<protein>
    <submittedName>
        <fullName evidence="11">L,D-transpeptidase</fullName>
    </submittedName>
</protein>
<feature type="domain" description="L,D-TPase catalytic" evidence="10">
    <location>
        <begin position="1"/>
        <end position="158"/>
    </location>
</feature>
<dbReference type="Proteomes" id="UP000662747">
    <property type="component" value="Chromosome"/>
</dbReference>
<dbReference type="Pfam" id="PF03734">
    <property type="entry name" value="YkuD"/>
    <property type="match status" value="1"/>
</dbReference>
<name>A0ABX7NVU9_9BACT</name>
<evidence type="ECO:0000256" key="3">
    <source>
        <dbReference type="ARBA" id="ARBA00022676"/>
    </source>
</evidence>
<evidence type="ECO:0000259" key="10">
    <source>
        <dbReference type="PROSITE" id="PS52029"/>
    </source>
</evidence>
<organism evidence="11 12">
    <name type="scientific">Pyxidicoccus parkwayensis</name>
    <dbReference type="NCBI Taxonomy" id="2813578"/>
    <lineage>
        <taxon>Bacteria</taxon>
        <taxon>Pseudomonadati</taxon>
        <taxon>Myxococcota</taxon>
        <taxon>Myxococcia</taxon>
        <taxon>Myxococcales</taxon>
        <taxon>Cystobacterineae</taxon>
        <taxon>Myxococcaceae</taxon>
        <taxon>Pyxidicoccus</taxon>
    </lineage>
</organism>
<evidence type="ECO:0000256" key="4">
    <source>
        <dbReference type="ARBA" id="ARBA00022679"/>
    </source>
</evidence>
<dbReference type="InterPro" id="IPR038063">
    <property type="entry name" value="Transpep_catalytic_dom"/>
</dbReference>
<dbReference type="InterPro" id="IPR050979">
    <property type="entry name" value="LD-transpeptidase"/>
</dbReference>
<dbReference type="EMBL" id="CP071090">
    <property type="protein sequence ID" value="QSQ23066.1"/>
    <property type="molecule type" value="Genomic_DNA"/>
</dbReference>
<dbReference type="SUPFAM" id="SSF141523">
    <property type="entry name" value="L,D-transpeptidase catalytic domain-like"/>
    <property type="match status" value="1"/>
</dbReference>
<keyword evidence="12" id="KW-1185">Reference proteome</keyword>
<dbReference type="Gene3D" id="2.40.440.10">
    <property type="entry name" value="L,D-transpeptidase catalytic domain-like"/>
    <property type="match status" value="1"/>
</dbReference>
<evidence type="ECO:0000256" key="9">
    <source>
        <dbReference type="PROSITE-ProRule" id="PRU01373"/>
    </source>
</evidence>
<keyword evidence="5" id="KW-0378">Hydrolase</keyword>
<dbReference type="CDD" id="cd16913">
    <property type="entry name" value="YkuD_like"/>
    <property type="match status" value="1"/>
</dbReference>